<dbReference type="RefSeq" id="WP_358476953.1">
    <property type="nucleotide sequence ID" value="NZ_JBEZAE010000022.1"/>
</dbReference>
<keyword evidence="3" id="KW-1185">Reference proteome</keyword>
<evidence type="ECO:0008006" key="4">
    <source>
        <dbReference type="Google" id="ProtNLM"/>
    </source>
</evidence>
<feature type="compositionally biased region" description="Basic and acidic residues" evidence="1">
    <location>
        <begin position="251"/>
        <end position="274"/>
    </location>
</feature>
<protein>
    <recommendedName>
        <fullName evidence="4">AAA+ ATPase domain-containing protein</fullName>
    </recommendedName>
</protein>
<organism evidence="2 3">
    <name type="scientific">Streptomyces narbonensis</name>
    <dbReference type="NCBI Taxonomy" id="67333"/>
    <lineage>
        <taxon>Bacteria</taxon>
        <taxon>Bacillati</taxon>
        <taxon>Actinomycetota</taxon>
        <taxon>Actinomycetes</taxon>
        <taxon>Kitasatosporales</taxon>
        <taxon>Streptomycetaceae</taxon>
        <taxon>Streptomyces</taxon>
    </lineage>
</organism>
<feature type="compositionally biased region" description="Basic and acidic residues" evidence="1">
    <location>
        <begin position="7"/>
        <end position="35"/>
    </location>
</feature>
<evidence type="ECO:0000313" key="2">
    <source>
        <dbReference type="EMBL" id="MEU7073960.1"/>
    </source>
</evidence>
<accession>A0ABV3CGQ0</accession>
<evidence type="ECO:0000313" key="3">
    <source>
        <dbReference type="Proteomes" id="UP001551329"/>
    </source>
</evidence>
<evidence type="ECO:0000256" key="1">
    <source>
        <dbReference type="SAM" id="MobiDB-lite"/>
    </source>
</evidence>
<dbReference type="SUPFAM" id="SSF48371">
    <property type="entry name" value="ARM repeat"/>
    <property type="match status" value="1"/>
</dbReference>
<proteinExistence type="predicted"/>
<feature type="region of interest" description="Disordered" evidence="1">
    <location>
        <begin position="250"/>
        <end position="276"/>
    </location>
</feature>
<name>A0ABV3CGQ0_9ACTN</name>
<feature type="compositionally biased region" description="Basic and acidic residues" evidence="1">
    <location>
        <begin position="42"/>
        <end position="92"/>
    </location>
</feature>
<dbReference type="EMBL" id="JBEZAE010000022">
    <property type="protein sequence ID" value="MEU7073960.1"/>
    <property type="molecule type" value="Genomic_DNA"/>
</dbReference>
<sequence>MSDDHDDGASSHDTHDAHDSREPQDGGRGSDDRGSGRGSGRGGERSSGRGGERGSGRGGERGSGRGGEREGERSGERAGGGERGDGSGEPPREVSVFASADRSPIGGDGDTGGSATARRALRTWAAAEGDRHTTFLGDGTLFEGNQFFNVFGSDHSSRFVRGPVPAETLADLGQVYCEIAGYHEMKQRLRDHRVLVLCGEPGSGRKATALALLDELTGGRVFRLDPRHGVDEITEEALQEGSGHLMELLTEDVRTESEPRRSRSGRGEGADSARRPATRLSGLHLDRFGDLLRGRDAYGIVLAESGELADRILRGRYGMPCAPPPADEVLRRHLRVRLRGEPPEALAAAWELSERPDVVRAVGLEELRPREAARFADHLARHWRGEATDEQLLGECATFVASQAREWFSGADRPGTLPEALPTLSTGAFRISVAVFDGSAYSLAAEAAELLAWEFAVALDPEHAPGRRLFGTRAEHRPMRARAVLEDGELDLGPAKVPVRAVRFQGEALASAVLGEVWHGYHNARGPVARWLRALCDDPRAEVWVRASVAAGVLCSWDWIHGFRELIVPLAVTDVPVARLAAATALAESARDPRVRPAVASVLKDWAVSEDSTLVGTALLAHGYVLAAGGVSGSLDALARVVRAHEASDSEVLVLAAFSVARLLASGEPETVLPRLHHWLDDGRLTLANVVHLAVIRALTTRTTHLWGLREVPELDPHAARPLLVALLATRPGLAPELARLLRTTLATARAGSAALEALGGLLRRAAKDEEALGHVCRFLPLLAVDRRDRDRLRGLLNELVRDRDRPLDRGAARRMWDAVTEGANR</sequence>
<gene>
    <name evidence="2" type="ORF">AB0A88_27980</name>
</gene>
<reference evidence="2 3" key="1">
    <citation type="submission" date="2024-06" db="EMBL/GenBank/DDBJ databases">
        <title>The Natural Products Discovery Center: Release of the First 8490 Sequenced Strains for Exploring Actinobacteria Biosynthetic Diversity.</title>
        <authorList>
            <person name="Kalkreuter E."/>
            <person name="Kautsar S.A."/>
            <person name="Yang D."/>
            <person name="Bader C.D."/>
            <person name="Teijaro C.N."/>
            <person name="Fluegel L."/>
            <person name="Davis C.M."/>
            <person name="Simpson J.R."/>
            <person name="Lauterbach L."/>
            <person name="Steele A.D."/>
            <person name="Gui C."/>
            <person name="Meng S."/>
            <person name="Li G."/>
            <person name="Viehrig K."/>
            <person name="Ye F."/>
            <person name="Su P."/>
            <person name="Kiefer A.F."/>
            <person name="Nichols A."/>
            <person name="Cepeda A.J."/>
            <person name="Yan W."/>
            <person name="Fan B."/>
            <person name="Jiang Y."/>
            <person name="Adhikari A."/>
            <person name="Zheng C.-J."/>
            <person name="Schuster L."/>
            <person name="Cowan T.M."/>
            <person name="Smanski M.J."/>
            <person name="Chevrette M.G."/>
            <person name="De Carvalho L.P.S."/>
            <person name="Shen B."/>
        </authorList>
    </citation>
    <scope>NUCLEOTIDE SEQUENCE [LARGE SCALE GENOMIC DNA]</scope>
    <source>
        <strain evidence="2 3">NPDC045974</strain>
    </source>
</reference>
<comment type="caution">
    <text evidence="2">The sequence shown here is derived from an EMBL/GenBank/DDBJ whole genome shotgun (WGS) entry which is preliminary data.</text>
</comment>
<dbReference type="Proteomes" id="UP001551329">
    <property type="component" value="Unassembled WGS sequence"/>
</dbReference>
<dbReference type="InterPro" id="IPR016024">
    <property type="entry name" value="ARM-type_fold"/>
</dbReference>
<feature type="region of interest" description="Disordered" evidence="1">
    <location>
        <begin position="1"/>
        <end position="115"/>
    </location>
</feature>